<dbReference type="Pfam" id="PF07561">
    <property type="entry name" value="DUF1540"/>
    <property type="match status" value="1"/>
</dbReference>
<dbReference type="AlphaFoldDB" id="A0A9D1Q8Y4"/>
<protein>
    <submittedName>
        <fullName evidence="2">DUF1540 domain-containing protein</fullName>
    </submittedName>
</protein>
<sequence>MENKGVICDVSECRYNVDCCKCNLPQIKVTEHCASGSCAAQQVETPHFCQSYQKK</sequence>
<feature type="domain" description="DUF1540" evidence="1">
    <location>
        <begin position="6"/>
        <end position="52"/>
    </location>
</feature>
<proteinExistence type="predicted"/>
<evidence type="ECO:0000259" key="1">
    <source>
        <dbReference type="Pfam" id="PF07561"/>
    </source>
</evidence>
<reference evidence="2" key="2">
    <citation type="submission" date="2021-04" db="EMBL/GenBank/DDBJ databases">
        <authorList>
            <person name="Gilroy R."/>
        </authorList>
    </citation>
    <scope>NUCLEOTIDE SEQUENCE</scope>
    <source>
        <strain evidence="2">ChiHcolR34-3080</strain>
    </source>
</reference>
<name>A0A9D1Q8Y4_9FIRM</name>
<evidence type="ECO:0000313" key="2">
    <source>
        <dbReference type="EMBL" id="HIW08603.1"/>
    </source>
</evidence>
<gene>
    <name evidence="2" type="ORF">H9890_04275</name>
</gene>
<dbReference type="InterPro" id="IPR011437">
    <property type="entry name" value="DUF1540"/>
</dbReference>
<comment type="caution">
    <text evidence="2">The sequence shown here is derived from an EMBL/GenBank/DDBJ whole genome shotgun (WGS) entry which is preliminary data.</text>
</comment>
<dbReference type="Proteomes" id="UP000823933">
    <property type="component" value="Unassembled WGS sequence"/>
</dbReference>
<reference evidence="2" key="1">
    <citation type="journal article" date="2021" name="PeerJ">
        <title>Extensive microbial diversity within the chicken gut microbiome revealed by metagenomics and culture.</title>
        <authorList>
            <person name="Gilroy R."/>
            <person name="Ravi A."/>
            <person name="Getino M."/>
            <person name="Pursley I."/>
            <person name="Horton D.L."/>
            <person name="Alikhan N.F."/>
            <person name="Baker D."/>
            <person name="Gharbi K."/>
            <person name="Hall N."/>
            <person name="Watson M."/>
            <person name="Adriaenssens E.M."/>
            <person name="Foster-Nyarko E."/>
            <person name="Jarju S."/>
            <person name="Secka A."/>
            <person name="Antonio M."/>
            <person name="Oren A."/>
            <person name="Chaudhuri R.R."/>
            <person name="La Ragione R."/>
            <person name="Hildebrand F."/>
            <person name="Pallen M.J."/>
        </authorList>
    </citation>
    <scope>NUCLEOTIDE SEQUENCE</scope>
    <source>
        <strain evidence="2">ChiHcolR34-3080</strain>
    </source>
</reference>
<organism evidence="2 3">
    <name type="scientific">Candidatus Faecalibacterium intestinigallinarum</name>
    <dbReference type="NCBI Taxonomy" id="2838581"/>
    <lineage>
        <taxon>Bacteria</taxon>
        <taxon>Bacillati</taxon>
        <taxon>Bacillota</taxon>
        <taxon>Clostridia</taxon>
        <taxon>Eubacteriales</taxon>
        <taxon>Oscillospiraceae</taxon>
        <taxon>Faecalibacterium</taxon>
    </lineage>
</organism>
<evidence type="ECO:0000313" key="3">
    <source>
        <dbReference type="Proteomes" id="UP000823933"/>
    </source>
</evidence>
<accession>A0A9D1Q8Y4</accession>
<dbReference type="EMBL" id="DXHQ01000048">
    <property type="protein sequence ID" value="HIW08603.1"/>
    <property type="molecule type" value="Genomic_DNA"/>
</dbReference>